<feature type="domain" description="CAAX prenyl protease 2/Lysostaphin resistance protein A-like" evidence="1">
    <location>
        <begin position="82"/>
        <end position="174"/>
    </location>
</feature>
<evidence type="ECO:0000313" key="2">
    <source>
        <dbReference type="EMBL" id="SDD78743.1"/>
    </source>
</evidence>
<dbReference type="AlphaFoldDB" id="A0A1G6XLX6"/>
<dbReference type="GO" id="GO:0004175">
    <property type="term" value="F:endopeptidase activity"/>
    <property type="evidence" value="ECO:0007669"/>
    <property type="project" value="UniProtKB-ARBA"/>
</dbReference>
<keyword evidence="2" id="KW-0378">Hydrolase</keyword>
<keyword evidence="2" id="KW-0645">Protease</keyword>
<evidence type="ECO:0000313" key="3">
    <source>
        <dbReference type="Proteomes" id="UP000198546"/>
    </source>
</evidence>
<dbReference type="OrthoDB" id="4232at2"/>
<dbReference type="InterPro" id="IPR003675">
    <property type="entry name" value="Rce1/LyrA-like_dom"/>
</dbReference>
<protein>
    <submittedName>
        <fullName evidence="2">CAAX protease self-immunity</fullName>
    </submittedName>
</protein>
<keyword evidence="3" id="KW-1185">Reference proteome</keyword>
<gene>
    <name evidence="2" type="ORF">SAMN04489747_1740</name>
</gene>
<organism evidence="2 3">
    <name type="scientific">Auraticoccus monumenti</name>
    <dbReference type="NCBI Taxonomy" id="675864"/>
    <lineage>
        <taxon>Bacteria</taxon>
        <taxon>Bacillati</taxon>
        <taxon>Actinomycetota</taxon>
        <taxon>Actinomycetes</taxon>
        <taxon>Propionibacteriales</taxon>
        <taxon>Propionibacteriaceae</taxon>
        <taxon>Auraticoccus</taxon>
    </lineage>
</organism>
<dbReference type="STRING" id="675864.SAMN04489747_1740"/>
<dbReference type="EMBL" id="LT629688">
    <property type="protein sequence ID" value="SDD78743.1"/>
    <property type="molecule type" value="Genomic_DNA"/>
</dbReference>
<dbReference type="RefSeq" id="WP_090592426.1">
    <property type="nucleotide sequence ID" value="NZ_LT629688.1"/>
</dbReference>
<dbReference type="GO" id="GO:0080120">
    <property type="term" value="P:CAAX-box protein maturation"/>
    <property type="evidence" value="ECO:0007669"/>
    <property type="project" value="UniProtKB-ARBA"/>
</dbReference>
<sequence length="181" mass="18970">MIELVLCSVPSVIYLLVQGSRRRLGWARAAERLGFTPGTGRDHLRALALLVPLTALGYGVVALIPDSATRTPGATVAAVTSVWAGVTVLARALGEEILFRGLVAGVLFRRLGLARGNVVQAVVFLLPHLPLLLVDPALWPILPVQLVAGLLLGWLRHRSGSVVPGTLVHAVANLGAALVPA</sequence>
<evidence type="ECO:0000259" key="1">
    <source>
        <dbReference type="Pfam" id="PF02517"/>
    </source>
</evidence>
<reference evidence="2 3" key="1">
    <citation type="submission" date="2016-10" db="EMBL/GenBank/DDBJ databases">
        <authorList>
            <person name="de Groot N.N."/>
        </authorList>
    </citation>
    <scope>NUCLEOTIDE SEQUENCE [LARGE SCALE GENOMIC DNA]</scope>
    <source>
        <strain evidence="2 3">MON 2.2</strain>
    </source>
</reference>
<proteinExistence type="predicted"/>
<accession>A0A1G6XLX6</accession>
<dbReference type="GO" id="GO:0006508">
    <property type="term" value="P:proteolysis"/>
    <property type="evidence" value="ECO:0007669"/>
    <property type="project" value="UniProtKB-KW"/>
</dbReference>
<dbReference type="Pfam" id="PF02517">
    <property type="entry name" value="Rce1-like"/>
    <property type="match status" value="1"/>
</dbReference>
<dbReference type="Proteomes" id="UP000198546">
    <property type="component" value="Chromosome i"/>
</dbReference>
<name>A0A1G6XLX6_9ACTN</name>